<keyword evidence="12" id="KW-1185">Reference proteome</keyword>
<feature type="domain" description="Acyl-CoA oxidase/dehydrogenase middle" evidence="8">
    <location>
        <begin position="162"/>
        <end position="268"/>
    </location>
</feature>
<feature type="domain" description="Acetyl-CoA dehydrogenase-like C-terminal" evidence="10">
    <location>
        <begin position="464"/>
        <end position="592"/>
    </location>
</feature>
<comment type="cofactor">
    <cofactor evidence="1 6">
        <name>FAD</name>
        <dbReference type="ChEBI" id="CHEBI:57692"/>
    </cofactor>
</comment>
<keyword evidence="5 6" id="KW-0560">Oxidoreductase</keyword>
<evidence type="ECO:0000259" key="7">
    <source>
        <dbReference type="Pfam" id="PF00441"/>
    </source>
</evidence>
<name>A0ABW5CAC3_9PROT</name>
<dbReference type="InterPro" id="IPR046373">
    <property type="entry name" value="Acyl-CoA_Oxase/DH_mid-dom_sf"/>
</dbReference>
<dbReference type="GO" id="GO:0016491">
    <property type="term" value="F:oxidoreductase activity"/>
    <property type="evidence" value="ECO:0007669"/>
    <property type="project" value="UniProtKB-KW"/>
</dbReference>
<dbReference type="Gene3D" id="2.40.110.10">
    <property type="entry name" value="Butyryl-CoA Dehydrogenase, subunit A, domain 2"/>
    <property type="match status" value="1"/>
</dbReference>
<dbReference type="InterPro" id="IPR036250">
    <property type="entry name" value="AcylCo_DH-like_C"/>
</dbReference>
<evidence type="ECO:0000259" key="8">
    <source>
        <dbReference type="Pfam" id="PF02770"/>
    </source>
</evidence>
<comment type="caution">
    <text evidence="11">The sequence shown here is derived from an EMBL/GenBank/DDBJ whole genome shotgun (WGS) entry which is preliminary data.</text>
</comment>
<dbReference type="InterPro" id="IPR052166">
    <property type="entry name" value="Diverse_Acyl-CoA_DH"/>
</dbReference>
<reference evidence="12" key="1">
    <citation type="journal article" date="2019" name="Int. J. Syst. Evol. Microbiol.">
        <title>The Global Catalogue of Microorganisms (GCM) 10K type strain sequencing project: providing services to taxonomists for standard genome sequencing and annotation.</title>
        <authorList>
            <consortium name="The Broad Institute Genomics Platform"/>
            <consortium name="The Broad Institute Genome Sequencing Center for Infectious Disease"/>
            <person name="Wu L."/>
            <person name="Ma J."/>
        </authorList>
    </citation>
    <scope>NUCLEOTIDE SEQUENCE [LARGE SCALE GENOMIC DNA]</scope>
    <source>
        <strain evidence="12">KCTC 15012</strain>
    </source>
</reference>
<dbReference type="SUPFAM" id="SSF47203">
    <property type="entry name" value="Acyl-CoA dehydrogenase C-terminal domain-like"/>
    <property type="match status" value="1"/>
</dbReference>
<dbReference type="RefSeq" id="WP_377315654.1">
    <property type="nucleotide sequence ID" value="NZ_JBHUIY010000013.1"/>
</dbReference>
<dbReference type="Gene3D" id="1.20.140.10">
    <property type="entry name" value="Butyryl-CoA Dehydrogenase, subunit A, domain 3"/>
    <property type="match status" value="1"/>
</dbReference>
<dbReference type="SUPFAM" id="SSF56645">
    <property type="entry name" value="Acyl-CoA dehydrogenase NM domain-like"/>
    <property type="match status" value="1"/>
</dbReference>
<feature type="domain" description="Acyl-CoA dehydrogenase/oxidase N-terminal" evidence="9">
    <location>
        <begin position="81"/>
        <end position="157"/>
    </location>
</feature>
<evidence type="ECO:0000256" key="4">
    <source>
        <dbReference type="ARBA" id="ARBA00022827"/>
    </source>
</evidence>
<dbReference type="EMBL" id="JBHUIY010000013">
    <property type="protein sequence ID" value="MFD2233767.1"/>
    <property type="molecule type" value="Genomic_DNA"/>
</dbReference>
<evidence type="ECO:0000259" key="10">
    <source>
        <dbReference type="Pfam" id="PF12806"/>
    </source>
</evidence>
<dbReference type="EC" id="1.3.8.-" evidence="11"/>
<gene>
    <name evidence="11" type="ORF">ACFSNB_08115</name>
</gene>
<organism evidence="11 12">
    <name type="scientific">Phaeospirillum tilakii</name>
    <dbReference type="NCBI Taxonomy" id="741673"/>
    <lineage>
        <taxon>Bacteria</taxon>
        <taxon>Pseudomonadati</taxon>
        <taxon>Pseudomonadota</taxon>
        <taxon>Alphaproteobacteria</taxon>
        <taxon>Rhodospirillales</taxon>
        <taxon>Rhodospirillaceae</taxon>
        <taxon>Phaeospirillum</taxon>
    </lineage>
</organism>
<sequence>MPTFVPPVRDMQFVIEEIGALDRIAALPGYGEATRDLVAAVLEEAGRFGAGELAPLNPVGDRQGCRLDAGKVRLPDGFATAYARFVEGGWNAVAFDPEFGGQGLPWLVATAVQEVWHAANMAFGLIPMLTQGAVELLSLHGDPDQKALLLPKLVSGEWTGTMNLTEPGAGSDLGALRTRAVRDGDHYRITGQKIFITAGEHDAAANIVHLVLARLPDAPPGPKGISLFVVPKFLVNADGSLGKRNDVTCLKLEHKLGIHGSPTCVMAFGEDEGAIGTLVGRENQGLALMFTMMNNARLAVGLQGVAVAERAAQKAVAYARERVQGVAPGRDAPGPILHHPDVRRMLMTQRALTEAGRALTYFTAAQLDLARHAPDKAERAAAHALVDLLIPVVKGWATANGVTVADLAVQVFGGMGYVEESGVAQHLRDARIAPIYEGTNGIQAMDLIGRKLIRDQGAAMDALLAAIDTTLAELAARPDDADLAPVRHGLAAGRAALADSVALILRAQAGDPAFAGAVATPFLDLTGVVAGGWMAARMALAATRRLAEGAEDQAFLAAKRTTARFYAEQILPRAGGLAAMVAAGAASVTALPADLF</sequence>
<dbReference type="InterPro" id="IPR006091">
    <property type="entry name" value="Acyl-CoA_Oxase/DH_mid-dom"/>
</dbReference>
<evidence type="ECO:0000313" key="11">
    <source>
        <dbReference type="EMBL" id="MFD2233767.1"/>
    </source>
</evidence>
<dbReference type="Pfam" id="PF12806">
    <property type="entry name" value="Acyl-CoA_dh_C"/>
    <property type="match status" value="1"/>
</dbReference>
<keyword evidence="3 6" id="KW-0285">Flavoprotein</keyword>
<accession>A0ABW5CAC3</accession>
<dbReference type="InterPro" id="IPR013786">
    <property type="entry name" value="AcylCoA_DH/ox_N"/>
</dbReference>
<dbReference type="PANTHER" id="PTHR42803:SF1">
    <property type="entry name" value="BROAD-SPECIFICITY LINEAR ACYL-COA DEHYDROGENASE FADE5"/>
    <property type="match status" value="1"/>
</dbReference>
<dbReference type="InterPro" id="IPR009075">
    <property type="entry name" value="AcylCo_DH/oxidase_C"/>
</dbReference>
<dbReference type="InterPro" id="IPR025878">
    <property type="entry name" value="Acyl-CoA_dh-like_C_dom"/>
</dbReference>
<evidence type="ECO:0000256" key="3">
    <source>
        <dbReference type="ARBA" id="ARBA00022630"/>
    </source>
</evidence>
<evidence type="ECO:0000259" key="9">
    <source>
        <dbReference type="Pfam" id="PF02771"/>
    </source>
</evidence>
<proteinExistence type="inferred from homology"/>
<dbReference type="InterPro" id="IPR037069">
    <property type="entry name" value="AcylCoA_DH/ox_N_sf"/>
</dbReference>
<feature type="domain" description="Acyl-CoA dehydrogenase/oxidase C-terminal" evidence="7">
    <location>
        <begin position="283"/>
        <end position="447"/>
    </location>
</feature>
<dbReference type="InterPro" id="IPR009100">
    <property type="entry name" value="AcylCoA_DH/oxidase_NM_dom_sf"/>
</dbReference>
<dbReference type="Pfam" id="PF02770">
    <property type="entry name" value="Acyl-CoA_dh_M"/>
    <property type="match status" value="1"/>
</dbReference>
<evidence type="ECO:0000256" key="5">
    <source>
        <dbReference type="ARBA" id="ARBA00023002"/>
    </source>
</evidence>
<dbReference type="Pfam" id="PF00441">
    <property type="entry name" value="Acyl-CoA_dh_1"/>
    <property type="match status" value="1"/>
</dbReference>
<comment type="similarity">
    <text evidence="2 6">Belongs to the acyl-CoA dehydrogenase family.</text>
</comment>
<evidence type="ECO:0000313" key="12">
    <source>
        <dbReference type="Proteomes" id="UP001597296"/>
    </source>
</evidence>
<dbReference type="Proteomes" id="UP001597296">
    <property type="component" value="Unassembled WGS sequence"/>
</dbReference>
<dbReference type="PANTHER" id="PTHR42803">
    <property type="entry name" value="ACYL-COA DEHYDROGENASE"/>
    <property type="match status" value="1"/>
</dbReference>
<evidence type="ECO:0000256" key="6">
    <source>
        <dbReference type="RuleBase" id="RU362125"/>
    </source>
</evidence>
<protein>
    <submittedName>
        <fullName evidence="11">Acyl-CoA dehydrogenase</fullName>
        <ecNumber evidence="11">1.3.8.-</ecNumber>
    </submittedName>
</protein>
<keyword evidence="4 6" id="KW-0274">FAD</keyword>
<evidence type="ECO:0000256" key="2">
    <source>
        <dbReference type="ARBA" id="ARBA00009347"/>
    </source>
</evidence>
<evidence type="ECO:0000256" key="1">
    <source>
        <dbReference type="ARBA" id="ARBA00001974"/>
    </source>
</evidence>
<dbReference type="Gene3D" id="1.10.540.10">
    <property type="entry name" value="Acyl-CoA dehydrogenase/oxidase, N-terminal domain"/>
    <property type="match status" value="1"/>
</dbReference>
<dbReference type="Pfam" id="PF02771">
    <property type="entry name" value="Acyl-CoA_dh_N"/>
    <property type="match status" value="1"/>
</dbReference>